<reference evidence="1 2" key="1">
    <citation type="journal article" date="2013" name="Genome Announc.">
        <title>Complete genome sequence of the hyperthermophilic sulfate-reducing bacterium Thermodesulfobacterium geofontis OPF15T.</title>
        <authorList>
            <person name="Elkins J.G."/>
            <person name="Hamilton-Brehm S.D."/>
            <person name="Lucas S."/>
            <person name="Han J."/>
            <person name="Lapidus A."/>
            <person name="Cheng J.F."/>
            <person name="Goodwin L.A."/>
            <person name="Pitluck S."/>
            <person name="Peters L."/>
            <person name="Mikhailova N."/>
            <person name="Davenport K.W."/>
            <person name="Detter J.C."/>
            <person name="Han C.S."/>
            <person name="Tapia R."/>
            <person name="Land M.L."/>
            <person name="Hauser L."/>
            <person name="Kyrpides N.C."/>
            <person name="Ivanova N.N."/>
            <person name="Pagani I."/>
            <person name="Bruce D."/>
            <person name="Woyke T."/>
            <person name="Cottingham R.W."/>
        </authorList>
    </citation>
    <scope>NUCLEOTIDE SEQUENCE [LARGE SCALE GENOMIC DNA]</scope>
    <source>
        <strain evidence="1 2">OPF15</strain>
    </source>
</reference>
<dbReference type="eggNOG" id="COG1416">
    <property type="taxonomic scope" value="Bacteria"/>
</dbReference>
<dbReference type="InterPro" id="IPR003787">
    <property type="entry name" value="Sulphur_relay_DsrE/F-like"/>
</dbReference>
<dbReference type="Gene3D" id="3.40.1260.10">
    <property type="entry name" value="DsrEFH-like"/>
    <property type="match status" value="1"/>
</dbReference>
<dbReference type="PATRIC" id="fig|795359.3.peg.611"/>
<dbReference type="Pfam" id="PF02635">
    <property type="entry name" value="DsrE"/>
    <property type="match status" value="1"/>
</dbReference>
<evidence type="ECO:0000313" key="1">
    <source>
        <dbReference type="EMBL" id="AEH22703.1"/>
    </source>
</evidence>
<proteinExistence type="predicted"/>
<evidence type="ECO:0000313" key="2">
    <source>
        <dbReference type="Proteomes" id="UP000006583"/>
    </source>
</evidence>
<dbReference type="InterPro" id="IPR027396">
    <property type="entry name" value="DsrEFH-like"/>
</dbReference>
<dbReference type="RefSeq" id="WP_013909403.1">
    <property type="nucleotide sequence ID" value="NC_015682.1"/>
</dbReference>
<protein>
    <submittedName>
        <fullName evidence="1">Uncharacterized protein</fullName>
    </submittedName>
</protein>
<gene>
    <name evidence="1" type="ordered locus">TOPB45_0601</name>
</gene>
<dbReference type="HOGENOM" id="CLU_127515_3_1_0"/>
<dbReference type="KEGG" id="top:TOPB45_0601"/>
<dbReference type="AlphaFoldDB" id="F8C4N6"/>
<dbReference type="SUPFAM" id="SSF75169">
    <property type="entry name" value="DsrEFH-like"/>
    <property type="match status" value="1"/>
</dbReference>
<dbReference type="STRING" id="795359.TOPB45_0601"/>
<accession>F8C4N6</accession>
<dbReference type="EMBL" id="CP002829">
    <property type="protein sequence ID" value="AEH22703.1"/>
    <property type="molecule type" value="Genomic_DNA"/>
</dbReference>
<sequence length="118" mass="13587">MQTIFMNLKLLIHIPDSKRFEAGLKMAKNFILAIKDKHNYSVRILINFEGITVLNEFEKFLPLYQELISLGGEVYFCENALKAFNIPFEKIPQNGKTVPAGIVSLVEWQNEGYCYVRA</sequence>
<dbReference type="Proteomes" id="UP000006583">
    <property type="component" value="Chromosome"/>
</dbReference>
<keyword evidence="2" id="KW-1185">Reference proteome</keyword>
<name>F8C4N6_THEGP</name>
<organism evidence="1 2">
    <name type="scientific">Thermodesulfobacterium geofontis (strain OPF15)</name>
    <dbReference type="NCBI Taxonomy" id="795359"/>
    <lineage>
        <taxon>Bacteria</taxon>
        <taxon>Pseudomonadati</taxon>
        <taxon>Thermodesulfobacteriota</taxon>
        <taxon>Thermodesulfobacteria</taxon>
        <taxon>Thermodesulfobacteriales</taxon>
        <taxon>Thermodesulfobacteriaceae</taxon>
        <taxon>Thermodesulfobacterium</taxon>
    </lineage>
</organism>